<protein>
    <submittedName>
        <fullName evidence="2">Uncharacterized protein</fullName>
    </submittedName>
</protein>
<proteinExistence type="predicted"/>
<gene>
    <name evidence="2" type="ORF">A2589_01090</name>
</gene>
<keyword evidence="1" id="KW-1133">Transmembrane helix</keyword>
<comment type="caution">
    <text evidence="2">The sequence shown here is derived from an EMBL/GenBank/DDBJ whole genome shotgun (WGS) entry which is preliminary data.</text>
</comment>
<keyword evidence="1" id="KW-0812">Transmembrane</keyword>
<organism evidence="2 3">
    <name type="scientific">Candidatus Vogelbacteria bacterium RIFOXYD1_FULL_46_19</name>
    <dbReference type="NCBI Taxonomy" id="1802439"/>
    <lineage>
        <taxon>Bacteria</taxon>
        <taxon>Candidatus Vogeliibacteriota</taxon>
    </lineage>
</organism>
<evidence type="ECO:0000313" key="2">
    <source>
        <dbReference type="EMBL" id="OHA59444.1"/>
    </source>
</evidence>
<dbReference type="STRING" id="1802439.A2589_01090"/>
<accession>A0A1G2QFR1</accession>
<sequence length="99" mass="10912">MDNSSAGIPIESKGRRSKFIFGLVFLLLLILIVIVIGIVNSYRKNSATTESVSQPWTYEETNEVLQSMQQKPEGDPAGLSENEVQDILEAMSKKPAEAN</sequence>
<feature type="transmembrane region" description="Helical" evidence="1">
    <location>
        <begin position="20"/>
        <end position="39"/>
    </location>
</feature>
<dbReference type="EMBL" id="MHTK01000006">
    <property type="protein sequence ID" value="OHA59444.1"/>
    <property type="molecule type" value="Genomic_DNA"/>
</dbReference>
<evidence type="ECO:0000313" key="3">
    <source>
        <dbReference type="Proteomes" id="UP000177838"/>
    </source>
</evidence>
<name>A0A1G2QFR1_9BACT</name>
<evidence type="ECO:0000256" key="1">
    <source>
        <dbReference type="SAM" id="Phobius"/>
    </source>
</evidence>
<keyword evidence="1" id="KW-0472">Membrane</keyword>
<dbReference type="AlphaFoldDB" id="A0A1G2QFR1"/>
<reference evidence="2 3" key="1">
    <citation type="journal article" date="2016" name="Nat. Commun.">
        <title>Thousands of microbial genomes shed light on interconnected biogeochemical processes in an aquifer system.</title>
        <authorList>
            <person name="Anantharaman K."/>
            <person name="Brown C.T."/>
            <person name="Hug L.A."/>
            <person name="Sharon I."/>
            <person name="Castelle C.J."/>
            <person name="Probst A.J."/>
            <person name="Thomas B.C."/>
            <person name="Singh A."/>
            <person name="Wilkins M.J."/>
            <person name="Karaoz U."/>
            <person name="Brodie E.L."/>
            <person name="Williams K.H."/>
            <person name="Hubbard S.S."/>
            <person name="Banfield J.F."/>
        </authorList>
    </citation>
    <scope>NUCLEOTIDE SEQUENCE [LARGE SCALE GENOMIC DNA]</scope>
</reference>
<dbReference type="Proteomes" id="UP000177838">
    <property type="component" value="Unassembled WGS sequence"/>
</dbReference>